<dbReference type="GeneID" id="54454444"/>
<evidence type="ECO:0000313" key="3">
    <source>
        <dbReference type="RefSeq" id="XP_033581276.1"/>
    </source>
</evidence>
<name>A0A6A6YZG7_9PEZI</name>
<proteinExistence type="predicted"/>
<gene>
    <name evidence="1 3" type="ORF">BDZ99DRAFT_235153</name>
</gene>
<reference evidence="1 3" key="1">
    <citation type="journal article" date="2020" name="Stud. Mycol.">
        <title>101 Dothideomycetes genomes: a test case for predicting lifestyles and emergence of pathogens.</title>
        <authorList>
            <person name="Haridas S."/>
            <person name="Albert R."/>
            <person name="Binder M."/>
            <person name="Bloem J."/>
            <person name="Labutti K."/>
            <person name="Salamov A."/>
            <person name="Andreopoulos B."/>
            <person name="Baker S."/>
            <person name="Barry K."/>
            <person name="Bills G."/>
            <person name="Bluhm B."/>
            <person name="Cannon C."/>
            <person name="Castanera R."/>
            <person name="Culley D."/>
            <person name="Daum C."/>
            <person name="Ezra D."/>
            <person name="Gonzalez J."/>
            <person name="Henrissat B."/>
            <person name="Kuo A."/>
            <person name="Liang C."/>
            <person name="Lipzen A."/>
            <person name="Lutzoni F."/>
            <person name="Magnuson J."/>
            <person name="Mondo S."/>
            <person name="Nolan M."/>
            <person name="Ohm R."/>
            <person name="Pangilinan J."/>
            <person name="Park H.-J."/>
            <person name="Ramirez L."/>
            <person name="Alfaro M."/>
            <person name="Sun H."/>
            <person name="Tritt A."/>
            <person name="Yoshinaga Y."/>
            <person name="Zwiers L.-H."/>
            <person name="Turgeon B."/>
            <person name="Goodwin S."/>
            <person name="Spatafora J."/>
            <person name="Crous P."/>
            <person name="Grigoriev I."/>
        </authorList>
    </citation>
    <scope>NUCLEOTIDE SEQUENCE</scope>
    <source>
        <strain evidence="1 3">CBS 304.34</strain>
    </source>
</reference>
<evidence type="ECO:0000313" key="1">
    <source>
        <dbReference type="EMBL" id="KAF2814312.1"/>
    </source>
</evidence>
<dbReference type="EMBL" id="MU003695">
    <property type="protein sequence ID" value="KAF2814312.1"/>
    <property type="molecule type" value="Genomic_DNA"/>
</dbReference>
<reference evidence="3" key="3">
    <citation type="submission" date="2025-04" db="UniProtKB">
        <authorList>
            <consortium name="RefSeq"/>
        </authorList>
    </citation>
    <scope>IDENTIFICATION</scope>
    <source>
        <strain evidence="3">CBS 304.34</strain>
    </source>
</reference>
<accession>A0A6A6YZG7</accession>
<sequence length="147" mass="16136">MELVMALWPFEGPPPDDDNNEPHHQNRGTTIKMGMKTIRRMSTCVGSKPNVEPMPRRTIGHLWGGDAEFSPSPLSKLSLTDGVYSAYSVTKVIGGQLEDLKQRGARSLCLGDSILMAVKWRTLNSVVLAAIDNACRRPSAREEAQSS</sequence>
<dbReference type="RefSeq" id="XP_033581276.1">
    <property type="nucleotide sequence ID" value="XM_033713551.1"/>
</dbReference>
<organism evidence="1">
    <name type="scientific">Mytilinidion resinicola</name>
    <dbReference type="NCBI Taxonomy" id="574789"/>
    <lineage>
        <taxon>Eukaryota</taxon>
        <taxon>Fungi</taxon>
        <taxon>Dikarya</taxon>
        <taxon>Ascomycota</taxon>
        <taxon>Pezizomycotina</taxon>
        <taxon>Dothideomycetes</taxon>
        <taxon>Pleosporomycetidae</taxon>
        <taxon>Mytilinidiales</taxon>
        <taxon>Mytilinidiaceae</taxon>
        <taxon>Mytilinidion</taxon>
    </lineage>
</organism>
<protein>
    <submittedName>
        <fullName evidence="1 3">Uncharacterized protein</fullName>
    </submittedName>
</protein>
<dbReference type="Proteomes" id="UP000504636">
    <property type="component" value="Unplaced"/>
</dbReference>
<evidence type="ECO:0000313" key="2">
    <source>
        <dbReference type="Proteomes" id="UP000504636"/>
    </source>
</evidence>
<dbReference type="AlphaFoldDB" id="A0A6A6YZG7"/>
<reference evidence="3" key="2">
    <citation type="submission" date="2020-04" db="EMBL/GenBank/DDBJ databases">
        <authorList>
            <consortium name="NCBI Genome Project"/>
        </authorList>
    </citation>
    <scope>NUCLEOTIDE SEQUENCE</scope>
    <source>
        <strain evidence="3">CBS 304.34</strain>
    </source>
</reference>
<keyword evidence="2" id="KW-1185">Reference proteome</keyword>